<sequence>MPSWQPDFIINLSESDFPVKSVSKLTDFLTANKGRNFLLQQKVLPLQKYISSTGLDTNFVECSGRMWSIGKRSLPVGITYQGGSDWFCLSREFAQYVVNTNDDLVGDLHALMKYTGFGTEVFFHTLLYNSRFCQTHYDSNLKLVSWKLGHGCIDNSQTIDWVGCSPVVIRDEDWSQLMLRVSNDDIFLARKFNPIFDQMIILKLEEKILGKYPPNTPNLNSYWENVYHHHDPDPKNNTSGLIRIAYALTIQAP</sequence>
<protein>
    <recommendedName>
        <fullName evidence="6">protein xylosyltransferase</fullName>
        <ecNumber evidence="6">2.4.2.26</ecNumber>
    </recommendedName>
    <alternativeName>
        <fullName evidence="18">Peptide O-xylosyltransferase</fullName>
    </alternativeName>
</protein>
<dbReference type="OMA" id="FVECDIH"/>
<accession>A0A084WDG2</accession>
<dbReference type="GO" id="GO:0050650">
    <property type="term" value="P:chondroitin sulfate proteoglycan biosynthetic process"/>
    <property type="evidence" value="ECO:0007669"/>
    <property type="project" value="TreeGrafter"/>
</dbReference>
<dbReference type="GO" id="GO:0046872">
    <property type="term" value="F:metal ion binding"/>
    <property type="evidence" value="ECO:0007669"/>
    <property type="project" value="UniProtKB-KW"/>
</dbReference>
<dbReference type="GO" id="GO:0000139">
    <property type="term" value="C:Golgi membrane"/>
    <property type="evidence" value="ECO:0007669"/>
    <property type="project" value="UniProtKB-SubCell"/>
</dbReference>
<dbReference type="Pfam" id="PF12529">
    <property type="entry name" value="Xylo_C"/>
    <property type="match status" value="1"/>
</dbReference>
<evidence type="ECO:0000256" key="10">
    <source>
        <dbReference type="ARBA" id="ARBA00022723"/>
    </source>
</evidence>
<evidence type="ECO:0000256" key="2">
    <source>
        <dbReference type="ARBA" id="ARBA00004648"/>
    </source>
</evidence>
<dbReference type="EMBL" id="ATLV01023007">
    <property type="status" value="NOT_ANNOTATED_CDS"/>
    <property type="molecule type" value="Genomic_DNA"/>
</dbReference>
<dbReference type="PANTHER" id="PTHR46025">
    <property type="entry name" value="XYLOSYLTRANSFERASE OXT"/>
    <property type="match status" value="1"/>
</dbReference>
<keyword evidence="7" id="KW-0328">Glycosyltransferase</keyword>
<keyword evidence="12" id="KW-0735">Signal-anchor</keyword>
<dbReference type="PANTHER" id="PTHR46025:SF3">
    <property type="entry name" value="XYLOSYLTRANSFERASE OXT"/>
    <property type="match status" value="1"/>
</dbReference>
<keyword evidence="9" id="KW-0812">Transmembrane</keyword>
<feature type="domain" description="Xylosyltransferase C-terminal" evidence="20">
    <location>
        <begin position="205"/>
        <end position="240"/>
    </location>
</feature>
<evidence type="ECO:0000256" key="8">
    <source>
        <dbReference type="ARBA" id="ARBA00022679"/>
    </source>
</evidence>
<evidence type="ECO:0000256" key="4">
    <source>
        <dbReference type="ARBA" id="ARBA00005093"/>
    </source>
</evidence>
<dbReference type="VEuPathDB" id="VectorBase:ASIC016379"/>
<keyword evidence="8" id="KW-0808">Transferase</keyword>
<keyword evidence="17" id="KW-0325">Glycoprotein</keyword>
<evidence type="ECO:0000256" key="16">
    <source>
        <dbReference type="ARBA" id="ARBA00023157"/>
    </source>
</evidence>
<evidence type="ECO:0000256" key="1">
    <source>
        <dbReference type="ARBA" id="ARBA00004323"/>
    </source>
</evidence>
<evidence type="ECO:0000256" key="3">
    <source>
        <dbReference type="ARBA" id="ARBA00004840"/>
    </source>
</evidence>
<keyword evidence="13" id="KW-1133">Transmembrane helix</keyword>
<dbReference type="InterPro" id="IPR043538">
    <property type="entry name" value="XYLT"/>
</dbReference>
<dbReference type="AlphaFoldDB" id="A0A084WDG2"/>
<evidence type="ECO:0000256" key="15">
    <source>
        <dbReference type="ARBA" id="ARBA00023136"/>
    </source>
</evidence>
<keyword evidence="16" id="KW-1015">Disulfide bond</keyword>
<dbReference type="GO" id="GO:0015012">
    <property type="term" value="P:heparan sulfate proteoglycan biosynthetic process"/>
    <property type="evidence" value="ECO:0007669"/>
    <property type="project" value="UniProtKB-UniPathway"/>
</dbReference>
<comment type="catalytic activity">
    <reaction evidence="19">
        <text>UDP-alpha-D-xylose + L-seryl-[protein] = 3-O-(beta-D-xylosyl)-L-seryl-[protein] + UDP + H(+)</text>
        <dbReference type="Rhea" id="RHEA:50192"/>
        <dbReference type="Rhea" id="RHEA-COMP:9863"/>
        <dbReference type="Rhea" id="RHEA-COMP:12567"/>
        <dbReference type="ChEBI" id="CHEBI:15378"/>
        <dbReference type="ChEBI" id="CHEBI:29999"/>
        <dbReference type="ChEBI" id="CHEBI:57632"/>
        <dbReference type="ChEBI" id="CHEBI:58223"/>
        <dbReference type="ChEBI" id="CHEBI:132085"/>
        <dbReference type="EC" id="2.4.2.26"/>
    </reaction>
</comment>
<evidence type="ECO:0000256" key="14">
    <source>
        <dbReference type="ARBA" id="ARBA00023034"/>
    </source>
</evidence>
<dbReference type="EnsemblMetazoa" id="ASIC016379-RA">
    <property type="protein sequence ID" value="ASIC016379-PA"/>
    <property type="gene ID" value="ASIC016379"/>
</dbReference>
<comment type="similarity">
    <text evidence="5">Belongs to the glycosyltransferase 14 family. XylT subfamily.</text>
</comment>
<dbReference type="OrthoDB" id="2019572at2759"/>
<keyword evidence="10" id="KW-0479">Metal-binding</keyword>
<keyword evidence="14" id="KW-0333">Golgi apparatus</keyword>
<reference evidence="22" key="2">
    <citation type="submission" date="2020-05" db="UniProtKB">
        <authorList>
            <consortium name="EnsemblMetazoa"/>
        </authorList>
    </citation>
    <scope>IDENTIFICATION</scope>
</reference>
<evidence type="ECO:0000256" key="18">
    <source>
        <dbReference type="ARBA" id="ARBA00042865"/>
    </source>
</evidence>
<evidence type="ECO:0000256" key="17">
    <source>
        <dbReference type="ARBA" id="ARBA00023180"/>
    </source>
</evidence>
<reference evidence="21 23" key="1">
    <citation type="journal article" date="2014" name="BMC Genomics">
        <title>Genome sequence of Anopheles sinensis provides insight into genetics basis of mosquito competence for malaria parasites.</title>
        <authorList>
            <person name="Zhou D."/>
            <person name="Zhang D."/>
            <person name="Ding G."/>
            <person name="Shi L."/>
            <person name="Hou Q."/>
            <person name="Ye Y."/>
            <person name="Xu Y."/>
            <person name="Zhou H."/>
            <person name="Xiong C."/>
            <person name="Li S."/>
            <person name="Yu J."/>
            <person name="Hong S."/>
            <person name="Yu X."/>
            <person name="Zou P."/>
            <person name="Chen C."/>
            <person name="Chang X."/>
            <person name="Wang W."/>
            <person name="Lv Y."/>
            <person name="Sun Y."/>
            <person name="Ma L."/>
            <person name="Shen B."/>
            <person name="Zhu C."/>
        </authorList>
    </citation>
    <scope>NUCLEOTIDE SEQUENCE [LARGE SCALE GENOMIC DNA]</scope>
</reference>
<dbReference type="UniPathway" id="UPA00755"/>
<evidence type="ECO:0000256" key="6">
    <source>
        <dbReference type="ARBA" id="ARBA00011972"/>
    </source>
</evidence>
<evidence type="ECO:0000256" key="12">
    <source>
        <dbReference type="ARBA" id="ARBA00022968"/>
    </source>
</evidence>
<keyword evidence="15" id="KW-0472">Membrane</keyword>
<evidence type="ECO:0000256" key="7">
    <source>
        <dbReference type="ARBA" id="ARBA00022676"/>
    </source>
</evidence>
<dbReference type="VEuPathDB" id="VectorBase:ASIS014793"/>
<comment type="pathway">
    <text evidence="4">Glycan metabolism; heparan sulfate biosynthesis.</text>
</comment>
<dbReference type="Pfam" id="PF02485">
    <property type="entry name" value="Branch"/>
    <property type="match status" value="1"/>
</dbReference>
<dbReference type="Proteomes" id="UP000030765">
    <property type="component" value="Unassembled WGS sequence"/>
</dbReference>
<comment type="pathway">
    <text evidence="3">Glycan metabolism; chondroitin sulfate biosynthesis.</text>
</comment>
<evidence type="ECO:0000256" key="11">
    <source>
        <dbReference type="ARBA" id="ARBA00022824"/>
    </source>
</evidence>
<keyword evidence="11" id="KW-0256">Endoplasmic reticulum</keyword>
<evidence type="ECO:0000256" key="19">
    <source>
        <dbReference type="ARBA" id="ARBA00047847"/>
    </source>
</evidence>
<dbReference type="InterPro" id="IPR003406">
    <property type="entry name" value="Glyco_trans_14"/>
</dbReference>
<name>A0A084WDG2_ANOSI</name>
<keyword evidence="23" id="KW-1185">Reference proteome</keyword>
<dbReference type="EMBL" id="KE525339">
    <property type="protein sequence ID" value="KFB48256.1"/>
    <property type="molecule type" value="Genomic_DNA"/>
</dbReference>
<dbReference type="STRING" id="74873.A0A084WDG2"/>
<evidence type="ECO:0000256" key="13">
    <source>
        <dbReference type="ARBA" id="ARBA00022989"/>
    </source>
</evidence>
<dbReference type="InterPro" id="IPR024448">
    <property type="entry name" value="XylT_C"/>
</dbReference>
<dbReference type="UniPathway" id="UPA00756"/>
<gene>
    <name evidence="21" type="ORF">ZHAS_00016379</name>
</gene>
<proteinExistence type="inferred from homology"/>
<dbReference type="GO" id="GO:0030158">
    <property type="term" value="F:protein xylosyltransferase activity"/>
    <property type="evidence" value="ECO:0007669"/>
    <property type="project" value="UniProtKB-EC"/>
</dbReference>
<dbReference type="EC" id="2.4.2.26" evidence="6"/>
<evidence type="ECO:0000313" key="22">
    <source>
        <dbReference type="EnsemblMetazoa" id="ASIC016379-PA"/>
    </source>
</evidence>
<evidence type="ECO:0000256" key="9">
    <source>
        <dbReference type="ARBA" id="ARBA00022692"/>
    </source>
</evidence>
<evidence type="ECO:0000259" key="20">
    <source>
        <dbReference type="Pfam" id="PF12529"/>
    </source>
</evidence>
<evidence type="ECO:0000313" key="21">
    <source>
        <dbReference type="EMBL" id="KFB48256.1"/>
    </source>
</evidence>
<dbReference type="GO" id="GO:0005789">
    <property type="term" value="C:endoplasmic reticulum membrane"/>
    <property type="evidence" value="ECO:0007669"/>
    <property type="project" value="UniProtKB-SubCell"/>
</dbReference>
<evidence type="ECO:0000256" key="5">
    <source>
        <dbReference type="ARBA" id="ARBA00010195"/>
    </source>
</evidence>
<comment type="subcellular location">
    <subcellularLocation>
        <location evidence="2">Endoplasmic reticulum membrane</location>
        <topology evidence="2">Single-pass type II membrane protein</topology>
    </subcellularLocation>
    <subcellularLocation>
        <location evidence="1">Golgi apparatus membrane</location>
        <topology evidence="1">Single-pass type II membrane protein</topology>
    </subcellularLocation>
</comment>
<evidence type="ECO:0000313" key="23">
    <source>
        <dbReference type="Proteomes" id="UP000030765"/>
    </source>
</evidence>
<organism evidence="21">
    <name type="scientific">Anopheles sinensis</name>
    <name type="common">Mosquito</name>
    <dbReference type="NCBI Taxonomy" id="74873"/>
    <lineage>
        <taxon>Eukaryota</taxon>
        <taxon>Metazoa</taxon>
        <taxon>Ecdysozoa</taxon>
        <taxon>Arthropoda</taxon>
        <taxon>Hexapoda</taxon>
        <taxon>Insecta</taxon>
        <taxon>Pterygota</taxon>
        <taxon>Neoptera</taxon>
        <taxon>Endopterygota</taxon>
        <taxon>Diptera</taxon>
        <taxon>Nematocera</taxon>
        <taxon>Culicoidea</taxon>
        <taxon>Culicidae</taxon>
        <taxon>Anophelinae</taxon>
        <taxon>Anopheles</taxon>
    </lineage>
</organism>